<comment type="caution">
    <text evidence="1">The sequence shown here is derived from an EMBL/GenBank/DDBJ whole genome shotgun (WGS) entry which is preliminary data.</text>
</comment>
<dbReference type="EMBL" id="CM023471">
    <property type="protein sequence ID" value="KAH7965506.1"/>
    <property type="molecule type" value="Genomic_DNA"/>
</dbReference>
<evidence type="ECO:0000313" key="1">
    <source>
        <dbReference type="EMBL" id="KAH7965506.1"/>
    </source>
</evidence>
<accession>A0ACB8DC90</accession>
<sequence>MCAVAARQCGKTDDLRGQLTQARLAGCMVLQPATSPGPAALTYAAVACGGFCPASAFLPGPGAAAAPVAMLPNAAQNLGEISVHKTPLGLTGLSDDLASVQKLKTLIEQNPVTSTAISVRLVQQRKPHVKLTGVDPEVPAVSLIAQINSHNPDLQLDPSTCEVRVSFKKRSGNFTHLVAVDPPAYRALMSRGRVSVGWTAATLVEDVHLPTCTFCTTYGHGRRLCPVRQHPERARMAPRGRPKFPSNGGKTWPLQYWTGLLDCELALIMVSWLAAASAVQRGGLLALAAAEGTGPRMLPCGSLGSPDDWQSAGLPHQPLTLELEIRSLLSLPMSDGSLRSHKEDLFGIGYLTKRGVARRLIGVIGVIACADAV</sequence>
<organism evidence="1 2">
    <name type="scientific">Dermacentor silvarum</name>
    <name type="common">Tick</name>
    <dbReference type="NCBI Taxonomy" id="543639"/>
    <lineage>
        <taxon>Eukaryota</taxon>
        <taxon>Metazoa</taxon>
        <taxon>Ecdysozoa</taxon>
        <taxon>Arthropoda</taxon>
        <taxon>Chelicerata</taxon>
        <taxon>Arachnida</taxon>
        <taxon>Acari</taxon>
        <taxon>Parasitiformes</taxon>
        <taxon>Ixodida</taxon>
        <taxon>Ixodoidea</taxon>
        <taxon>Ixodidae</taxon>
        <taxon>Rhipicephalinae</taxon>
        <taxon>Dermacentor</taxon>
    </lineage>
</organism>
<gene>
    <name evidence="1" type="ORF">HPB49_008492</name>
</gene>
<evidence type="ECO:0000313" key="2">
    <source>
        <dbReference type="Proteomes" id="UP000821865"/>
    </source>
</evidence>
<name>A0ACB8DC90_DERSI</name>
<keyword evidence="2" id="KW-1185">Reference proteome</keyword>
<proteinExistence type="predicted"/>
<reference evidence="1" key="1">
    <citation type="submission" date="2020-05" db="EMBL/GenBank/DDBJ databases">
        <title>Large-scale comparative analyses of tick genomes elucidate their genetic diversity and vector capacities.</title>
        <authorList>
            <person name="Jia N."/>
            <person name="Wang J."/>
            <person name="Shi W."/>
            <person name="Du L."/>
            <person name="Sun Y."/>
            <person name="Zhan W."/>
            <person name="Jiang J."/>
            <person name="Wang Q."/>
            <person name="Zhang B."/>
            <person name="Ji P."/>
            <person name="Sakyi L.B."/>
            <person name="Cui X."/>
            <person name="Yuan T."/>
            <person name="Jiang B."/>
            <person name="Yang W."/>
            <person name="Lam T.T.-Y."/>
            <person name="Chang Q."/>
            <person name="Ding S."/>
            <person name="Wang X."/>
            <person name="Zhu J."/>
            <person name="Ruan X."/>
            <person name="Zhao L."/>
            <person name="Wei J."/>
            <person name="Que T."/>
            <person name="Du C."/>
            <person name="Cheng J."/>
            <person name="Dai P."/>
            <person name="Han X."/>
            <person name="Huang E."/>
            <person name="Gao Y."/>
            <person name="Liu J."/>
            <person name="Shao H."/>
            <person name="Ye R."/>
            <person name="Li L."/>
            <person name="Wei W."/>
            <person name="Wang X."/>
            <person name="Wang C."/>
            <person name="Yang T."/>
            <person name="Huo Q."/>
            <person name="Li W."/>
            <person name="Guo W."/>
            <person name="Chen H."/>
            <person name="Zhou L."/>
            <person name="Ni X."/>
            <person name="Tian J."/>
            <person name="Zhou Y."/>
            <person name="Sheng Y."/>
            <person name="Liu T."/>
            <person name="Pan Y."/>
            <person name="Xia L."/>
            <person name="Li J."/>
            <person name="Zhao F."/>
            <person name="Cao W."/>
        </authorList>
    </citation>
    <scope>NUCLEOTIDE SEQUENCE</scope>
    <source>
        <strain evidence="1">Dsil-2018</strain>
    </source>
</reference>
<dbReference type="Proteomes" id="UP000821865">
    <property type="component" value="Chromosome 2"/>
</dbReference>
<protein>
    <submittedName>
        <fullName evidence="1">Uncharacterized protein</fullName>
    </submittedName>
</protein>